<keyword evidence="4" id="KW-0963">Cytoplasm</keyword>
<evidence type="ECO:0000256" key="8">
    <source>
        <dbReference type="ARBA" id="ARBA00023136"/>
    </source>
</evidence>
<evidence type="ECO:0000256" key="4">
    <source>
        <dbReference type="ARBA" id="ARBA00022490"/>
    </source>
</evidence>
<keyword evidence="9" id="KW-0539">Nucleus</keyword>
<dbReference type="PANTHER" id="PTHR20996">
    <property type="entry name" value="NUCLEAR ENVELOPE PHOSPHATASE-REGULATORY SUBUNIT 1"/>
    <property type="match status" value="1"/>
</dbReference>
<comment type="subcellular location">
    <subcellularLocation>
        <location evidence="2">Cytoplasm</location>
    </subcellularLocation>
    <subcellularLocation>
        <location evidence="1">Nucleus membrane</location>
        <topology evidence="1">Multi-pass membrane protein</topology>
    </subcellularLocation>
</comment>
<evidence type="ECO:0000256" key="9">
    <source>
        <dbReference type="ARBA" id="ARBA00023242"/>
    </source>
</evidence>
<evidence type="ECO:0000256" key="3">
    <source>
        <dbReference type="ARBA" id="ARBA00010998"/>
    </source>
</evidence>
<dbReference type="GO" id="GO:0006629">
    <property type="term" value="P:lipid metabolic process"/>
    <property type="evidence" value="ECO:0007669"/>
    <property type="project" value="UniProtKB-KW"/>
</dbReference>
<comment type="similarity">
    <text evidence="3">Belongs to the CNEP1R1 family.</text>
</comment>
<dbReference type="GO" id="GO:0005737">
    <property type="term" value="C:cytoplasm"/>
    <property type="evidence" value="ECO:0007669"/>
    <property type="project" value="UniProtKB-SubCell"/>
</dbReference>
<evidence type="ECO:0000256" key="11">
    <source>
        <dbReference type="SAM" id="Phobius"/>
    </source>
</evidence>
<name>A0A5S6QYS8_TRIMR</name>
<protein>
    <recommendedName>
        <fullName evidence="10">Transmembrane protein 188</fullName>
    </recommendedName>
</protein>
<evidence type="ECO:0000256" key="1">
    <source>
        <dbReference type="ARBA" id="ARBA00004232"/>
    </source>
</evidence>
<keyword evidence="7" id="KW-0443">Lipid metabolism</keyword>
<evidence type="ECO:0000256" key="7">
    <source>
        <dbReference type="ARBA" id="ARBA00023098"/>
    </source>
</evidence>
<dbReference type="PANTHER" id="PTHR20996:SF1">
    <property type="entry name" value="NUCLEAR ENVELOPE PHOSPHATASE-REGULATORY SUBUNIT 1"/>
    <property type="match status" value="1"/>
</dbReference>
<dbReference type="STRING" id="70415.A0A5S6QYS8"/>
<evidence type="ECO:0000256" key="6">
    <source>
        <dbReference type="ARBA" id="ARBA00022989"/>
    </source>
</evidence>
<organism evidence="12 13">
    <name type="scientific">Trichuris muris</name>
    <name type="common">Mouse whipworm</name>
    <dbReference type="NCBI Taxonomy" id="70415"/>
    <lineage>
        <taxon>Eukaryota</taxon>
        <taxon>Metazoa</taxon>
        <taxon>Ecdysozoa</taxon>
        <taxon>Nematoda</taxon>
        <taxon>Enoplea</taxon>
        <taxon>Dorylaimia</taxon>
        <taxon>Trichinellida</taxon>
        <taxon>Trichuridae</taxon>
        <taxon>Trichuris</taxon>
    </lineage>
</organism>
<keyword evidence="5 11" id="KW-0812">Transmembrane</keyword>
<keyword evidence="6 11" id="KW-1133">Transmembrane helix</keyword>
<dbReference type="GO" id="GO:0031965">
    <property type="term" value="C:nuclear membrane"/>
    <property type="evidence" value="ECO:0007669"/>
    <property type="project" value="UniProtKB-SubCell"/>
</dbReference>
<dbReference type="GO" id="GO:0071595">
    <property type="term" value="C:Nem1-Spo7 phosphatase complex"/>
    <property type="evidence" value="ECO:0007669"/>
    <property type="project" value="InterPro"/>
</dbReference>
<feature type="transmembrane region" description="Helical" evidence="11">
    <location>
        <begin position="67"/>
        <end position="87"/>
    </location>
</feature>
<evidence type="ECO:0000256" key="10">
    <source>
        <dbReference type="ARBA" id="ARBA00030458"/>
    </source>
</evidence>
<dbReference type="AlphaFoldDB" id="A0A5S6QYS8"/>
<sequence>MDACEDLKAFERRLMEVVSFMQPDAKRWRGVLTTMLCLLLFSAYHWLLDSLTAEGRLIESLWNNKLFSFSVVFTVGLMLCGIHKRIVAPNIIVSRCRTVLAEYNMSCDDSGRLKLKPRPPSP</sequence>
<dbReference type="Proteomes" id="UP000046395">
    <property type="component" value="Unassembled WGS sequence"/>
</dbReference>
<dbReference type="Pfam" id="PF09771">
    <property type="entry name" value="Tmemb_18A"/>
    <property type="match status" value="1"/>
</dbReference>
<evidence type="ECO:0000256" key="2">
    <source>
        <dbReference type="ARBA" id="ARBA00004496"/>
    </source>
</evidence>
<accession>A0A5S6QYS8</accession>
<keyword evidence="8 11" id="KW-0472">Membrane</keyword>
<evidence type="ECO:0000256" key="5">
    <source>
        <dbReference type="ARBA" id="ARBA00022692"/>
    </source>
</evidence>
<evidence type="ECO:0000313" key="13">
    <source>
        <dbReference type="WBParaSite" id="TMUE_3000012410.1"/>
    </source>
</evidence>
<feature type="transmembrane region" description="Helical" evidence="11">
    <location>
        <begin position="30"/>
        <end position="47"/>
    </location>
</feature>
<proteinExistence type="inferred from homology"/>
<reference evidence="13" key="1">
    <citation type="submission" date="2019-12" db="UniProtKB">
        <authorList>
            <consortium name="WormBaseParasite"/>
        </authorList>
    </citation>
    <scope>IDENTIFICATION</scope>
</reference>
<dbReference type="InterPro" id="IPR019168">
    <property type="entry name" value="NEP1-R1"/>
</dbReference>
<evidence type="ECO:0000313" key="12">
    <source>
        <dbReference type="Proteomes" id="UP000046395"/>
    </source>
</evidence>
<keyword evidence="12" id="KW-1185">Reference proteome</keyword>
<dbReference type="WBParaSite" id="TMUE_3000012410.1">
    <property type="protein sequence ID" value="TMUE_3000012410.1"/>
    <property type="gene ID" value="WBGene00293761"/>
</dbReference>